<name>A0A0B7A5L3_9EUPU</name>
<evidence type="ECO:0000313" key="1">
    <source>
        <dbReference type="EMBL" id="CEK76073.1"/>
    </source>
</evidence>
<dbReference type="EMBL" id="HACG01029208">
    <property type="protein sequence ID" value="CEK76073.1"/>
    <property type="molecule type" value="Transcribed_RNA"/>
</dbReference>
<gene>
    <name evidence="1" type="primary">ORF98302</name>
</gene>
<sequence>MVVLIIVHPKYTLSIHVHRCTLCKQTADTVIHVTDNISQAVIKQKIESMSILECQLKNIASPID</sequence>
<accession>A0A0B7A5L3</accession>
<reference evidence="1" key="1">
    <citation type="submission" date="2014-12" db="EMBL/GenBank/DDBJ databases">
        <title>Insight into the proteome of Arion vulgaris.</title>
        <authorList>
            <person name="Aradska J."/>
            <person name="Bulat T."/>
            <person name="Smidak R."/>
            <person name="Sarate P."/>
            <person name="Gangsoo J."/>
            <person name="Sialana F."/>
            <person name="Bilban M."/>
            <person name="Lubec G."/>
        </authorList>
    </citation>
    <scope>NUCLEOTIDE SEQUENCE</scope>
    <source>
        <tissue evidence="1">Skin</tissue>
    </source>
</reference>
<protein>
    <submittedName>
        <fullName evidence="1">Uncharacterized protein</fullName>
    </submittedName>
</protein>
<organism evidence="1">
    <name type="scientific">Arion vulgaris</name>
    <dbReference type="NCBI Taxonomy" id="1028688"/>
    <lineage>
        <taxon>Eukaryota</taxon>
        <taxon>Metazoa</taxon>
        <taxon>Spiralia</taxon>
        <taxon>Lophotrochozoa</taxon>
        <taxon>Mollusca</taxon>
        <taxon>Gastropoda</taxon>
        <taxon>Heterobranchia</taxon>
        <taxon>Euthyneura</taxon>
        <taxon>Panpulmonata</taxon>
        <taxon>Eupulmonata</taxon>
        <taxon>Stylommatophora</taxon>
        <taxon>Helicina</taxon>
        <taxon>Arionoidea</taxon>
        <taxon>Arionidae</taxon>
        <taxon>Arion</taxon>
    </lineage>
</organism>
<proteinExistence type="predicted"/>
<dbReference type="AlphaFoldDB" id="A0A0B7A5L3"/>